<feature type="region of interest" description="Disordered" evidence="5">
    <location>
        <begin position="416"/>
        <end position="465"/>
    </location>
</feature>
<accession>A0A3M7AJF1</accession>
<name>A0A3M7AJF1_HORWE</name>
<evidence type="ECO:0000313" key="7">
    <source>
        <dbReference type="EMBL" id="RMY27429.1"/>
    </source>
</evidence>
<evidence type="ECO:0000256" key="3">
    <source>
        <dbReference type="ARBA" id="ARBA00023186"/>
    </source>
</evidence>
<sequence length="502" mass="56130">MSFGGVGGRVGRLSNAEEDEDNIAFPERLNQMRKQSSCKHFERGIEEVDRLLLELERNLENAKISLKQRVKFLGRNPSTATPIFSQKGISTLSRYALDGDTSNASREALRTLANAFLLNEAARQTFVDLGYAPKAADRLKVDDRDDEFVISRILFLLTYKTNLKFDDLVEHHDLADSINRHVEHHGKTYSKTGRRKSATSPMEEMSMVETVKLIFNIMAHYPDLRTRFTPAIEPLLNLVRYHPLPSPPLQPPISTILNALMGMDFKSAEQKTSIGTEAGSNPLFPVDNPEEVMDRLVSIFDDALRNTPEKDLDLAAMPLCTLIRRVYQLANEQMKSQMRWLLLPREQDRDQPLGKGETLSARLLRTTCAPHLPNLSKNVSGLLFELSDQDANKYVQNIGYGFASGFLMSEGIPVPASATDASSTPVDGSAGARTDINPVTGQRLNAEDSGPSPSAEMTEEEREREAERLFVLFERLKATGVVDIQNPVQQAKDEGRFEELPD</sequence>
<evidence type="ECO:0000256" key="5">
    <source>
        <dbReference type="SAM" id="MobiDB-lite"/>
    </source>
</evidence>
<evidence type="ECO:0000256" key="2">
    <source>
        <dbReference type="ARBA" id="ARBA00022658"/>
    </source>
</evidence>
<reference evidence="8 9" key="1">
    <citation type="journal article" date="2018" name="BMC Genomics">
        <title>Genomic evidence for intraspecific hybridization in a clonal and extremely halotolerant yeast.</title>
        <authorList>
            <person name="Gostincar C."/>
            <person name="Stajich J.E."/>
            <person name="Zupancic J."/>
            <person name="Zalar P."/>
            <person name="Gunde-Cimerman N."/>
        </authorList>
    </citation>
    <scope>NUCLEOTIDE SEQUENCE [LARGE SCALE GENOMIC DNA]</scope>
    <source>
        <strain evidence="7 9">EXF-6651</strain>
        <strain evidence="6 8">EXF-6669</strain>
    </source>
</reference>
<comment type="similarity">
    <text evidence="1">Belongs to the synembryn family.</text>
</comment>
<dbReference type="Pfam" id="PF10165">
    <property type="entry name" value="Ric8"/>
    <property type="match status" value="1"/>
</dbReference>
<organism evidence="7 9">
    <name type="scientific">Hortaea werneckii</name>
    <name type="common">Black yeast</name>
    <name type="synonym">Cladosporium werneckii</name>
    <dbReference type="NCBI Taxonomy" id="91943"/>
    <lineage>
        <taxon>Eukaryota</taxon>
        <taxon>Fungi</taxon>
        <taxon>Dikarya</taxon>
        <taxon>Ascomycota</taxon>
        <taxon>Pezizomycotina</taxon>
        <taxon>Dothideomycetes</taxon>
        <taxon>Dothideomycetidae</taxon>
        <taxon>Mycosphaerellales</taxon>
        <taxon>Teratosphaeriaceae</taxon>
        <taxon>Hortaea</taxon>
    </lineage>
</organism>
<dbReference type="OrthoDB" id="5585685at2759"/>
<dbReference type="Proteomes" id="UP000276864">
    <property type="component" value="Unassembled WGS sequence"/>
</dbReference>
<dbReference type="PANTHER" id="PTHR12425">
    <property type="entry name" value="SYNEMBRYN"/>
    <property type="match status" value="1"/>
</dbReference>
<dbReference type="GO" id="GO:0007186">
    <property type="term" value="P:G protein-coupled receptor signaling pathway"/>
    <property type="evidence" value="ECO:0007669"/>
    <property type="project" value="TreeGrafter"/>
</dbReference>
<dbReference type="PANTHER" id="PTHR12425:SF5">
    <property type="entry name" value="SYNEMBRYN"/>
    <property type="match status" value="1"/>
</dbReference>
<protein>
    <recommendedName>
        <fullName evidence="10">Guanine nucleotide exchange factor synembryn</fullName>
    </recommendedName>
</protein>
<evidence type="ECO:0008006" key="10">
    <source>
        <dbReference type="Google" id="ProtNLM"/>
    </source>
</evidence>
<keyword evidence="2" id="KW-0344">Guanine-nucleotide releasing factor</keyword>
<dbReference type="GO" id="GO:0001965">
    <property type="term" value="F:G-protein alpha-subunit binding"/>
    <property type="evidence" value="ECO:0007669"/>
    <property type="project" value="TreeGrafter"/>
</dbReference>
<proteinExistence type="inferred from homology"/>
<evidence type="ECO:0000313" key="6">
    <source>
        <dbReference type="EMBL" id="RMY04774.1"/>
    </source>
</evidence>
<dbReference type="Proteomes" id="UP000271337">
    <property type="component" value="Unassembled WGS sequence"/>
</dbReference>
<dbReference type="InterPro" id="IPR016024">
    <property type="entry name" value="ARM-type_fold"/>
</dbReference>
<feature type="coiled-coil region" evidence="4">
    <location>
        <begin position="38"/>
        <end position="65"/>
    </location>
</feature>
<dbReference type="SUPFAM" id="SSF48371">
    <property type="entry name" value="ARM repeat"/>
    <property type="match status" value="1"/>
</dbReference>
<dbReference type="EMBL" id="QWIL01001316">
    <property type="protein sequence ID" value="RMY04774.1"/>
    <property type="molecule type" value="Genomic_DNA"/>
</dbReference>
<dbReference type="EMBL" id="QWIM01001256">
    <property type="protein sequence ID" value="RMY27429.1"/>
    <property type="molecule type" value="Genomic_DNA"/>
</dbReference>
<evidence type="ECO:0000313" key="8">
    <source>
        <dbReference type="Proteomes" id="UP000271337"/>
    </source>
</evidence>
<comment type="caution">
    <text evidence="7">The sequence shown here is derived from an EMBL/GenBank/DDBJ whole genome shotgun (WGS) entry which is preliminary data.</text>
</comment>
<evidence type="ECO:0000256" key="4">
    <source>
        <dbReference type="SAM" id="Coils"/>
    </source>
</evidence>
<dbReference type="VEuPathDB" id="FungiDB:BTJ68_06101"/>
<keyword evidence="4" id="KW-0175">Coiled coil</keyword>
<dbReference type="GO" id="GO:0005085">
    <property type="term" value="F:guanyl-nucleotide exchange factor activity"/>
    <property type="evidence" value="ECO:0007669"/>
    <property type="project" value="UniProtKB-KW"/>
</dbReference>
<evidence type="ECO:0000313" key="9">
    <source>
        <dbReference type="Proteomes" id="UP000276864"/>
    </source>
</evidence>
<gene>
    <name evidence="7" type="ORF">D0866_10157</name>
    <name evidence="6" type="ORF">D0867_10238</name>
</gene>
<evidence type="ECO:0000256" key="1">
    <source>
        <dbReference type="ARBA" id="ARBA00009049"/>
    </source>
</evidence>
<dbReference type="GO" id="GO:0005737">
    <property type="term" value="C:cytoplasm"/>
    <property type="evidence" value="ECO:0007669"/>
    <property type="project" value="TreeGrafter"/>
</dbReference>
<keyword evidence="3" id="KW-0143">Chaperone</keyword>
<dbReference type="InterPro" id="IPR019318">
    <property type="entry name" value="Gua_nucleotide_exch_fac_Ric8"/>
</dbReference>
<dbReference type="AlphaFoldDB" id="A0A3M7AJF1"/>